<reference evidence="1" key="1">
    <citation type="journal article" date="2014" name="Front. Microbiol.">
        <title>High frequency of phylogenetically diverse reductive dehalogenase-homologous genes in deep subseafloor sedimentary metagenomes.</title>
        <authorList>
            <person name="Kawai M."/>
            <person name="Futagami T."/>
            <person name="Toyoda A."/>
            <person name="Takaki Y."/>
            <person name="Nishi S."/>
            <person name="Hori S."/>
            <person name="Arai W."/>
            <person name="Tsubouchi T."/>
            <person name="Morono Y."/>
            <person name="Uchiyama I."/>
            <person name="Ito T."/>
            <person name="Fujiyama A."/>
            <person name="Inagaki F."/>
            <person name="Takami H."/>
        </authorList>
    </citation>
    <scope>NUCLEOTIDE SEQUENCE</scope>
    <source>
        <strain evidence="1">Expedition CK06-06</strain>
    </source>
</reference>
<proteinExistence type="predicted"/>
<protein>
    <submittedName>
        <fullName evidence="1">Uncharacterized protein</fullName>
    </submittedName>
</protein>
<organism evidence="1">
    <name type="scientific">marine sediment metagenome</name>
    <dbReference type="NCBI Taxonomy" id="412755"/>
    <lineage>
        <taxon>unclassified sequences</taxon>
        <taxon>metagenomes</taxon>
        <taxon>ecological metagenomes</taxon>
    </lineage>
</organism>
<evidence type="ECO:0000313" key="1">
    <source>
        <dbReference type="EMBL" id="GAH15621.1"/>
    </source>
</evidence>
<comment type="caution">
    <text evidence="1">The sequence shown here is derived from an EMBL/GenBank/DDBJ whole genome shotgun (WGS) entry which is preliminary data.</text>
</comment>
<sequence>MPAVPRKSSKPIGEELVPRVKQETRKDVASIAEQVEVEYGKKVEEFAKKIAEAKAWGLDDWVELDELVKCGRL</sequence>
<dbReference type="AlphaFoldDB" id="X1D4E9"/>
<gene>
    <name evidence="1" type="ORF">S01H4_52854</name>
</gene>
<accession>X1D4E9</accession>
<name>X1D4E9_9ZZZZ</name>
<feature type="non-terminal residue" evidence="1">
    <location>
        <position position="73"/>
    </location>
</feature>
<dbReference type="EMBL" id="BART01030238">
    <property type="protein sequence ID" value="GAH15621.1"/>
    <property type="molecule type" value="Genomic_DNA"/>
</dbReference>